<dbReference type="EMBL" id="CM042029">
    <property type="protein sequence ID" value="KAI3795213.1"/>
    <property type="molecule type" value="Genomic_DNA"/>
</dbReference>
<reference evidence="2" key="1">
    <citation type="journal article" date="2022" name="Mol. Ecol. Resour.">
        <title>The genomes of chicory, endive, great burdock and yacon provide insights into Asteraceae palaeo-polyploidization history and plant inulin production.</title>
        <authorList>
            <person name="Fan W."/>
            <person name="Wang S."/>
            <person name="Wang H."/>
            <person name="Wang A."/>
            <person name="Jiang F."/>
            <person name="Liu H."/>
            <person name="Zhao H."/>
            <person name="Xu D."/>
            <person name="Zhang Y."/>
        </authorList>
    </citation>
    <scope>NUCLEOTIDE SEQUENCE [LARGE SCALE GENOMIC DNA]</scope>
    <source>
        <strain evidence="2">cv. Yunnan</strain>
    </source>
</reference>
<name>A0ACB9HIS2_9ASTR</name>
<evidence type="ECO:0000313" key="1">
    <source>
        <dbReference type="EMBL" id="KAI3795213.1"/>
    </source>
</evidence>
<accession>A0ACB9HIS2</accession>
<organism evidence="1 2">
    <name type="scientific">Smallanthus sonchifolius</name>
    <dbReference type="NCBI Taxonomy" id="185202"/>
    <lineage>
        <taxon>Eukaryota</taxon>
        <taxon>Viridiplantae</taxon>
        <taxon>Streptophyta</taxon>
        <taxon>Embryophyta</taxon>
        <taxon>Tracheophyta</taxon>
        <taxon>Spermatophyta</taxon>
        <taxon>Magnoliopsida</taxon>
        <taxon>eudicotyledons</taxon>
        <taxon>Gunneridae</taxon>
        <taxon>Pentapetalae</taxon>
        <taxon>asterids</taxon>
        <taxon>campanulids</taxon>
        <taxon>Asterales</taxon>
        <taxon>Asteraceae</taxon>
        <taxon>Asteroideae</taxon>
        <taxon>Heliantheae alliance</taxon>
        <taxon>Millerieae</taxon>
        <taxon>Smallanthus</taxon>
    </lineage>
</organism>
<reference evidence="1 2" key="2">
    <citation type="journal article" date="2022" name="Mol. Ecol. Resour.">
        <title>The genomes of chicory, endive, great burdock and yacon provide insights into Asteraceae paleo-polyploidization history and plant inulin production.</title>
        <authorList>
            <person name="Fan W."/>
            <person name="Wang S."/>
            <person name="Wang H."/>
            <person name="Wang A."/>
            <person name="Jiang F."/>
            <person name="Liu H."/>
            <person name="Zhao H."/>
            <person name="Xu D."/>
            <person name="Zhang Y."/>
        </authorList>
    </citation>
    <scope>NUCLEOTIDE SEQUENCE [LARGE SCALE GENOMIC DNA]</scope>
    <source>
        <strain evidence="2">cv. Yunnan</strain>
        <tissue evidence="1">Leaves</tissue>
    </source>
</reference>
<keyword evidence="2" id="KW-1185">Reference proteome</keyword>
<gene>
    <name evidence="1" type="ORF">L1987_37862</name>
</gene>
<protein>
    <submittedName>
        <fullName evidence="1">Uncharacterized protein</fullName>
    </submittedName>
</protein>
<comment type="caution">
    <text evidence="1">The sequence shown here is derived from an EMBL/GenBank/DDBJ whole genome shotgun (WGS) entry which is preliminary data.</text>
</comment>
<dbReference type="Proteomes" id="UP001056120">
    <property type="component" value="Linkage Group LG12"/>
</dbReference>
<evidence type="ECO:0000313" key="2">
    <source>
        <dbReference type="Proteomes" id="UP001056120"/>
    </source>
</evidence>
<sequence length="395" mass="44583">MDLLYVKRHNVCAFLDTNDPKAAEFVPVFTFLANSNISFAIGHNLPVFETTIREFWETTEIVTVENVEYIRAIVRGQEVVFFEATIGEVLHLNDNPEAPIEFPNFYIKECFRRMGHPDEFKSGQIIKNSLPAHWRYFVHVFIHCLSIRNGGFDSANAMVASEVLGLIKGRDYNFSGLIFRQLKHNLIGDVKEKFLMYLRFLQIIINHLHPELQQGGNVFVFDHMIVKTLSYMRSTNKRTNRAIADIPLFGHVIGEEEEFIPDIDPDLEQEAEAEAEVEVEFPYVQEEEQPADEPVLEAPFVKEVQIAIEPAVNVEAGALCGGVKIVESSETLDAGIYGSDYHKSDSDAQTVPPTSSSKRPADSDSDYELEEPKAKKIKAGFEDLTSSSDSVFDTP</sequence>
<proteinExistence type="predicted"/>